<dbReference type="OrthoDB" id="749055at2759"/>
<keyword evidence="7 20" id="KW-0812">Transmembrane</keyword>
<evidence type="ECO:0000313" key="24">
    <source>
        <dbReference type="Proteomes" id="UP000325577"/>
    </source>
</evidence>
<dbReference type="PROSITE" id="PS00108">
    <property type="entry name" value="PROTEIN_KINASE_ST"/>
    <property type="match status" value="1"/>
</dbReference>
<dbReference type="InterPro" id="IPR008271">
    <property type="entry name" value="Ser/Thr_kinase_AS"/>
</dbReference>
<gene>
    <name evidence="23" type="ORF">F0562_033955</name>
</gene>
<sequence>MEIRRDGTLLCFVALFCLWTSATALLTAKGVNYEVLALMSIKFALVDPHGVLSNWDSDAVDPCSWTMVTCSPDNLVIGLGTPSQNLSGSLSPSIMNLTNLQIVLLQNNNISGPIPSELGRLPKLQTLDLSNNSFTGEIPSSLAYLKSLQYLRLNNNSLSGAIPLALANMTHLTFLDLSFNNLSGPVPKLLAKTFNILGNPTICGTGTEHYCNITTLMPSSPPFNNSQNSEPSGRSKSHKVALAFGLSLGCVSLLILGFGFLLWWRQRHNQQIFFDVNEQHHEEVCLGNVKRFQFRELQIATNNFSSKNILGKGGFGNVYKGYFQDGTVVAVKRLKDGNAIGGEIQFQTEVEMISLAVHRNLLKLYGFCMTATERLLVYPYMSNGSVASRLKAKPALDWGTRKRIALGAARGLLYLHEQCDPKIIHRDVKAANILLDDYCEAVVGDFGLAKLLDHRDSHVTTAVRGTVGHIAPEYLSTGQSSEKTDVFGFGILLLELITGLRALEFGKAANQKGAMLDWVKKIHQEKKLDMLVDKDLKNNYDRIELEEMVQVALLCTQYLPSHRPKMSEVVRMLEGDGLAEKWEASQRAEATRCKANEFFPSERYSDLTDDSSLLVQAMELSGPR</sequence>
<keyword evidence="6" id="KW-0808">Transferase</keyword>
<evidence type="ECO:0000313" key="23">
    <source>
        <dbReference type="EMBL" id="KAA8529246.1"/>
    </source>
</evidence>
<evidence type="ECO:0000259" key="22">
    <source>
        <dbReference type="PROSITE" id="PS50011"/>
    </source>
</evidence>
<dbReference type="Pfam" id="PF13855">
    <property type="entry name" value="LRR_8"/>
    <property type="match status" value="1"/>
</dbReference>
<evidence type="ECO:0000256" key="3">
    <source>
        <dbReference type="ARBA" id="ARBA00012513"/>
    </source>
</evidence>
<dbReference type="EC" id="2.7.11.1" evidence="3"/>
<evidence type="ECO:0000256" key="20">
    <source>
        <dbReference type="SAM" id="Phobius"/>
    </source>
</evidence>
<keyword evidence="13 20" id="KW-1133">Transmembrane helix</keyword>
<dbReference type="AlphaFoldDB" id="A0A5J5AHL4"/>
<evidence type="ECO:0000256" key="5">
    <source>
        <dbReference type="ARBA" id="ARBA00022614"/>
    </source>
</evidence>
<keyword evidence="14 20" id="KW-0472">Membrane</keyword>
<dbReference type="GO" id="GO:0048638">
    <property type="term" value="P:regulation of developmental growth"/>
    <property type="evidence" value="ECO:0007669"/>
    <property type="project" value="UniProtKB-ARBA"/>
</dbReference>
<dbReference type="InterPro" id="IPR011009">
    <property type="entry name" value="Kinase-like_dom_sf"/>
</dbReference>
<feature type="binding site" evidence="19">
    <location>
        <position position="332"/>
    </location>
    <ligand>
        <name>ATP</name>
        <dbReference type="ChEBI" id="CHEBI:30616"/>
    </ligand>
</feature>
<comment type="catalytic activity">
    <reaction evidence="17">
        <text>L-threonyl-[protein] + ATP = O-phospho-L-threonyl-[protein] + ADP + H(+)</text>
        <dbReference type="Rhea" id="RHEA:46608"/>
        <dbReference type="Rhea" id="RHEA-COMP:11060"/>
        <dbReference type="Rhea" id="RHEA-COMP:11605"/>
        <dbReference type="ChEBI" id="CHEBI:15378"/>
        <dbReference type="ChEBI" id="CHEBI:30013"/>
        <dbReference type="ChEBI" id="CHEBI:30616"/>
        <dbReference type="ChEBI" id="CHEBI:61977"/>
        <dbReference type="ChEBI" id="CHEBI:456216"/>
        <dbReference type="EC" id="2.7.11.1"/>
    </reaction>
</comment>
<comment type="subcellular location">
    <subcellularLocation>
        <location evidence="1">Membrane</location>
        <topology evidence="1">Single-pass type I membrane protein</topology>
    </subcellularLocation>
</comment>
<evidence type="ECO:0000256" key="12">
    <source>
        <dbReference type="ARBA" id="ARBA00022840"/>
    </source>
</evidence>
<name>A0A5J5AHL4_9ASTE</name>
<dbReference type="GO" id="GO:0016020">
    <property type="term" value="C:membrane"/>
    <property type="evidence" value="ECO:0007669"/>
    <property type="project" value="UniProtKB-SubCell"/>
</dbReference>
<dbReference type="InterPro" id="IPR001611">
    <property type="entry name" value="Leu-rich_rpt"/>
</dbReference>
<feature type="domain" description="Protein kinase" evidence="22">
    <location>
        <begin position="304"/>
        <end position="559"/>
    </location>
</feature>
<dbReference type="Pfam" id="PF00560">
    <property type="entry name" value="LRR_1"/>
    <property type="match status" value="1"/>
</dbReference>
<dbReference type="InterPro" id="IPR000719">
    <property type="entry name" value="Prot_kinase_dom"/>
</dbReference>
<dbReference type="GO" id="GO:0004674">
    <property type="term" value="F:protein serine/threonine kinase activity"/>
    <property type="evidence" value="ECO:0007669"/>
    <property type="project" value="UniProtKB-KW"/>
</dbReference>
<dbReference type="FunFam" id="3.80.10.10:FF:000021">
    <property type="entry name" value="Putative LRR receptor-like serine/threonine-protein kinase"/>
    <property type="match status" value="1"/>
</dbReference>
<dbReference type="Gene3D" id="1.10.510.10">
    <property type="entry name" value="Transferase(Phosphotransferase) domain 1"/>
    <property type="match status" value="1"/>
</dbReference>
<dbReference type="FunFam" id="1.10.510.10:FF:000016">
    <property type="entry name" value="Somatic embryogenesis receptor-like kinase 1"/>
    <property type="match status" value="1"/>
</dbReference>
<dbReference type="InterPro" id="IPR032675">
    <property type="entry name" value="LRR_dom_sf"/>
</dbReference>
<dbReference type="InterPro" id="IPR013210">
    <property type="entry name" value="LRR_N_plant-typ"/>
</dbReference>
<dbReference type="Gene3D" id="3.30.200.20">
    <property type="entry name" value="Phosphorylase Kinase, domain 1"/>
    <property type="match status" value="1"/>
</dbReference>
<dbReference type="SMART" id="SM00220">
    <property type="entry name" value="S_TKc"/>
    <property type="match status" value="1"/>
</dbReference>
<dbReference type="Proteomes" id="UP000325577">
    <property type="component" value="Linkage Group LG20"/>
</dbReference>
<dbReference type="EMBL" id="CM018044">
    <property type="protein sequence ID" value="KAA8529246.1"/>
    <property type="molecule type" value="Genomic_DNA"/>
</dbReference>
<keyword evidence="24" id="KW-1185">Reference proteome</keyword>
<protein>
    <recommendedName>
        <fullName evidence="3">non-specific serine/threonine protein kinase</fullName>
        <ecNumber evidence="3">2.7.11.1</ecNumber>
    </recommendedName>
</protein>
<evidence type="ECO:0000256" key="21">
    <source>
        <dbReference type="SAM" id="SignalP"/>
    </source>
</evidence>
<proteinExistence type="inferred from homology"/>
<keyword evidence="4" id="KW-0723">Serine/threonine-protein kinase</keyword>
<evidence type="ECO:0000256" key="16">
    <source>
        <dbReference type="ARBA" id="ARBA00023180"/>
    </source>
</evidence>
<dbReference type="InterPro" id="IPR001245">
    <property type="entry name" value="Ser-Thr/Tyr_kinase_cat_dom"/>
</dbReference>
<evidence type="ECO:0000256" key="7">
    <source>
        <dbReference type="ARBA" id="ARBA00022692"/>
    </source>
</evidence>
<evidence type="ECO:0000256" key="9">
    <source>
        <dbReference type="ARBA" id="ARBA00022737"/>
    </source>
</evidence>
<evidence type="ECO:0000256" key="18">
    <source>
        <dbReference type="ARBA" id="ARBA00048679"/>
    </source>
</evidence>
<organism evidence="23 24">
    <name type="scientific">Nyssa sinensis</name>
    <dbReference type="NCBI Taxonomy" id="561372"/>
    <lineage>
        <taxon>Eukaryota</taxon>
        <taxon>Viridiplantae</taxon>
        <taxon>Streptophyta</taxon>
        <taxon>Embryophyta</taxon>
        <taxon>Tracheophyta</taxon>
        <taxon>Spermatophyta</taxon>
        <taxon>Magnoliopsida</taxon>
        <taxon>eudicotyledons</taxon>
        <taxon>Gunneridae</taxon>
        <taxon>Pentapetalae</taxon>
        <taxon>asterids</taxon>
        <taxon>Cornales</taxon>
        <taxon>Nyssaceae</taxon>
        <taxon>Nyssa</taxon>
    </lineage>
</organism>
<keyword evidence="16" id="KW-0325">Glycoprotein</keyword>
<dbReference type="SUPFAM" id="SSF56112">
    <property type="entry name" value="Protein kinase-like (PK-like)"/>
    <property type="match status" value="1"/>
</dbReference>
<reference evidence="23 24" key="1">
    <citation type="submission" date="2019-09" db="EMBL/GenBank/DDBJ databases">
        <title>A chromosome-level genome assembly of the Chinese tupelo Nyssa sinensis.</title>
        <authorList>
            <person name="Yang X."/>
            <person name="Kang M."/>
            <person name="Yang Y."/>
            <person name="Xiong H."/>
            <person name="Wang M."/>
            <person name="Zhang Z."/>
            <person name="Wang Z."/>
            <person name="Wu H."/>
            <person name="Ma T."/>
            <person name="Liu J."/>
            <person name="Xi Z."/>
        </authorList>
    </citation>
    <scope>NUCLEOTIDE SEQUENCE [LARGE SCALE GENOMIC DNA]</scope>
    <source>
        <strain evidence="23">J267</strain>
        <tissue evidence="23">Leaf</tissue>
    </source>
</reference>
<evidence type="ECO:0000256" key="1">
    <source>
        <dbReference type="ARBA" id="ARBA00004479"/>
    </source>
</evidence>
<keyword evidence="8 21" id="KW-0732">Signal</keyword>
<dbReference type="PROSITE" id="PS00107">
    <property type="entry name" value="PROTEIN_KINASE_ATP"/>
    <property type="match status" value="1"/>
</dbReference>
<dbReference type="SUPFAM" id="SSF52058">
    <property type="entry name" value="L domain-like"/>
    <property type="match status" value="1"/>
</dbReference>
<evidence type="ECO:0000256" key="17">
    <source>
        <dbReference type="ARBA" id="ARBA00047899"/>
    </source>
</evidence>
<keyword evidence="9" id="KW-0677">Repeat</keyword>
<comment type="catalytic activity">
    <reaction evidence="18">
        <text>L-seryl-[protein] + ATP = O-phospho-L-seryl-[protein] + ADP + H(+)</text>
        <dbReference type="Rhea" id="RHEA:17989"/>
        <dbReference type="Rhea" id="RHEA-COMP:9863"/>
        <dbReference type="Rhea" id="RHEA-COMP:11604"/>
        <dbReference type="ChEBI" id="CHEBI:15378"/>
        <dbReference type="ChEBI" id="CHEBI:29999"/>
        <dbReference type="ChEBI" id="CHEBI:30616"/>
        <dbReference type="ChEBI" id="CHEBI:83421"/>
        <dbReference type="ChEBI" id="CHEBI:456216"/>
        <dbReference type="EC" id="2.7.11.1"/>
    </reaction>
</comment>
<dbReference type="Pfam" id="PF08263">
    <property type="entry name" value="LRRNT_2"/>
    <property type="match status" value="1"/>
</dbReference>
<dbReference type="Pfam" id="PF07714">
    <property type="entry name" value="PK_Tyr_Ser-Thr"/>
    <property type="match status" value="1"/>
</dbReference>
<keyword evidence="5" id="KW-0433">Leucine-rich repeat</keyword>
<keyword evidence="11" id="KW-0418">Kinase</keyword>
<evidence type="ECO:0000256" key="14">
    <source>
        <dbReference type="ARBA" id="ARBA00023136"/>
    </source>
</evidence>
<dbReference type="PROSITE" id="PS50011">
    <property type="entry name" value="PROTEIN_KINASE_DOM"/>
    <property type="match status" value="1"/>
</dbReference>
<evidence type="ECO:0000256" key="6">
    <source>
        <dbReference type="ARBA" id="ARBA00022679"/>
    </source>
</evidence>
<evidence type="ECO:0000256" key="10">
    <source>
        <dbReference type="ARBA" id="ARBA00022741"/>
    </source>
</evidence>
<dbReference type="GO" id="GO:0005524">
    <property type="term" value="F:ATP binding"/>
    <property type="evidence" value="ECO:0007669"/>
    <property type="project" value="UniProtKB-UniRule"/>
</dbReference>
<dbReference type="PANTHER" id="PTHR47988">
    <property type="entry name" value="SOMATIC EMBRYOGENESIS RECEPTOR KINASE 1"/>
    <property type="match status" value="1"/>
</dbReference>
<keyword evidence="10 19" id="KW-0547">Nucleotide-binding</keyword>
<evidence type="ECO:0000256" key="13">
    <source>
        <dbReference type="ARBA" id="ARBA00022989"/>
    </source>
</evidence>
<evidence type="ECO:0000256" key="2">
    <source>
        <dbReference type="ARBA" id="ARBA00008684"/>
    </source>
</evidence>
<dbReference type="Gene3D" id="3.80.10.10">
    <property type="entry name" value="Ribonuclease Inhibitor"/>
    <property type="match status" value="1"/>
</dbReference>
<keyword evidence="12 19" id="KW-0067">ATP-binding</keyword>
<comment type="similarity">
    <text evidence="2">Belongs to the protein kinase superfamily. Ser/Thr protein kinase family.</text>
</comment>
<evidence type="ECO:0000256" key="15">
    <source>
        <dbReference type="ARBA" id="ARBA00023170"/>
    </source>
</evidence>
<keyword evidence="15" id="KW-0675">Receptor</keyword>
<evidence type="ECO:0000256" key="8">
    <source>
        <dbReference type="ARBA" id="ARBA00022729"/>
    </source>
</evidence>
<dbReference type="FunFam" id="3.30.200.20:FF:000015">
    <property type="entry name" value="Somatic embryogenesis receptor kinase 1"/>
    <property type="match status" value="1"/>
</dbReference>
<evidence type="ECO:0000256" key="19">
    <source>
        <dbReference type="PROSITE-ProRule" id="PRU10141"/>
    </source>
</evidence>
<feature type="chain" id="PRO_5023844406" description="non-specific serine/threonine protein kinase" evidence="21">
    <location>
        <begin position="25"/>
        <end position="624"/>
    </location>
</feature>
<accession>A0A5J5AHL4</accession>
<evidence type="ECO:0000256" key="4">
    <source>
        <dbReference type="ARBA" id="ARBA00022527"/>
    </source>
</evidence>
<feature type="transmembrane region" description="Helical" evidence="20">
    <location>
        <begin position="240"/>
        <end position="264"/>
    </location>
</feature>
<feature type="signal peptide" evidence="21">
    <location>
        <begin position="1"/>
        <end position="24"/>
    </location>
</feature>
<evidence type="ECO:0000256" key="11">
    <source>
        <dbReference type="ARBA" id="ARBA00022777"/>
    </source>
</evidence>
<dbReference type="InterPro" id="IPR017441">
    <property type="entry name" value="Protein_kinase_ATP_BS"/>
</dbReference>